<dbReference type="EMBL" id="CP024309">
    <property type="protein sequence ID" value="AUX78897.1"/>
    <property type="molecule type" value="Genomic_DNA"/>
</dbReference>
<feature type="transmembrane region" description="Helical" evidence="2">
    <location>
        <begin position="165"/>
        <end position="182"/>
    </location>
</feature>
<evidence type="ECO:0000313" key="4">
    <source>
        <dbReference type="Proteomes" id="UP000239340"/>
    </source>
</evidence>
<accession>A0A2L0HBW9</accession>
<dbReference type="AlphaFoldDB" id="A0A2L0HBW9"/>
<dbReference type="RefSeq" id="WP_104840502.1">
    <property type="nucleotide sequence ID" value="NZ_CP024309.1"/>
</dbReference>
<keyword evidence="2" id="KW-1133">Transmembrane helix</keyword>
<feature type="coiled-coil region" evidence="1">
    <location>
        <begin position="326"/>
        <end position="357"/>
    </location>
</feature>
<dbReference type="Proteomes" id="UP000239340">
    <property type="component" value="Plasmid pSfreNXT3b"/>
</dbReference>
<feature type="transmembrane region" description="Helical" evidence="2">
    <location>
        <begin position="285"/>
        <end position="303"/>
    </location>
</feature>
<organism evidence="3 4">
    <name type="scientific">Rhizobium fredii</name>
    <name type="common">Sinorhizobium fredii</name>
    <dbReference type="NCBI Taxonomy" id="380"/>
    <lineage>
        <taxon>Bacteria</taxon>
        <taxon>Pseudomonadati</taxon>
        <taxon>Pseudomonadota</taxon>
        <taxon>Alphaproteobacteria</taxon>
        <taxon>Hyphomicrobiales</taxon>
        <taxon>Rhizobiaceae</taxon>
        <taxon>Sinorhizobium/Ensifer group</taxon>
        <taxon>Sinorhizobium</taxon>
    </lineage>
</organism>
<evidence type="ECO:0000313" key="3">
    <source>
        <dbReference type="EMBL" id="AUX78897.1"/>
    </source>
</evidence>
<reference evidence="3 4" key="1">
    <citation type="submission" date="2017-10" db="EMBL/GenBank/DDBJ databases">
        <title>Analysis of the genome sequences of Rhizobium populations associated to common bean (phaseolus vulgaris).</title>
        <authorList>
            <person name="Bustos P."/>
            <person name="Santamaria R.I."/>
            <person name="Miranda-Sanchez F."/>
            <person name="Perez-Carrascal O."/>
            <person name="Juarez S."/>
            <person name="Lozano L."/>
            <person name="Martinez-Flores I."/>
            <person name="Vinuesa P."/>
            <person name="Martinez-Romero E."/>
            <person name="Cevallos M.A."/>
            <person name="Romero D."/>
            <person name="Davila G."/>
            <person name="Gonzalez V."/>
        </authorList>
    </citation>
    <scope>NUCLEOTIDE SEQUENCE [LARGE SCALE GENOMIC DNA]</scope>
    <source>
        <strain evidence="3 4">NXT3</strain>
        <plasmid evidence="4">Plasmid psfrenxt3b</plasmid>
    </source>
</reference>
<protein>
    <recommendedName>
        <fullName evidence="5">Transmembrane protein</fullName>
    </recommendedName>
</protein>
<sequence>MAARFEALNRLWESVRETNHDFRATTDIFPTLDVEKVSRTMELPERGAENGAANRPAKTARALDEVEQRIVAKVEEERKTSYQLLEDQFQTFSERLRNLDFEAHFGMIRETNATTLSDFHAEAEGGVDQLHGLRRDLKDAEDETFKFKQKHGLERAAKVTSGAMWSLKVSLVVFLLLLETVLNGTFLAKGSEQGLLGGVTEAFTFAVLNIGSALLLAFFCVRFLVHKSLFLKLLGSVGLIVYIGIAVFINLALAHYREAAATILTGASKEVMDNLIASPFGLNDLSSWTLFGLGLLFSVIAFIDGCLMTDPYPGFAGVQKRLNAARAAYVDRRAELIEDLRDVRDENNRKIEAIIRELSARRLEGRAIIQHRTRCIDLFNEHQNHLERAANQLLTIYREANRAARTEPEPKYFSVAYRLERLNPVRQFAEEWNDDELVARIRAATDQLSEQMLKIAAEFERAIDQYRKLDTMYPEGVNGQAQAA</sequence>
<keyword evidence="2" id="KW-0812">Transmembrane</keyword>
<feature type="transmembrane region" description="Helical" evidence="2">
    <location>
        <begin position="237"/>
        <end position="256"/>
    </location>
</feature>
<feature type="transmembrane region" description="Helical" evidence="2">
    <location>
        <begin position="202"/>
        <end position="225"/>
    </location>
</feature>
<evidence type="ECO:0000256" key="1">
    <source>
        <dbReference type="SAM" id="Coils"/>
    </source>
</evidence>
<keyword evidence="3" id="KW-0614">Plasmid</keyword>
<evidence type="ECO:0008006" key="5">
    <source>
        <dbReference type="Google" id="ProtNLM"/>
    </source>
</evidence>
<keyword evidence="1" id="KW-0175">Coiled coil</keyword>
<gene>
    <name evidence="3" type="ORF">NXT3_PB00238</name>
</gene>
<name>A0A2L0HBW9_RHIFR</name>
<keyword evidence="2" id="KW-0472">Membrane</keyword>
<evidence type="ECO:0000256" key="2">
    <source>
        <dbReference type="SAM" id="Phobius"/>
    </source>
</evidence>
<proteinExistence type="predicted"/>
<geneLocation type="plasmid" evidence="4">
    <name>psfrenxt3b</name>
</geneLocation>